<evidence type="ECO:0000313" key="1">
    <source>
        <dbReference type="EMBL" id="SKC72079.1"/>
    </source>
</evidence>
<protein>
    <recommendedName>
        <fullName evidence="3">Thioredoxin domain-containing protein</fullName>
    </recommendedName>
</protein>
<gene>
    <name evidence="1" type="ORF">SAMN02194393_02559</name>
</gene>
<dbReference type="STRING" id="36842.SAMN02194393_02559"/>
<dbReference type="EMBL" id="FUZT01000006">
    <property type="protein sequence ID" value="SKC72079.1"/>
    <property type="molecule type" value="Genomic_DNA"/>
</dbReference>
<proteinExistence type="predicted"/>
<evidence type="ECO:0008006" key="3">
    <source>
        <dbReference type="Google" id="ProtNLM"/>
    </source>
</evidence>
<dbReference type="Gene3D" id="3.40.30.10">
    <property type="entry name" value="Glutaredoxin"/>
    <property type="match status" value="1"/>
</dbReference>
<evidence type="ECO:0000313" key="2">
    <source>
        <dbReference type="Proteomes" id="UP000190285"/>
    </source>
</evidence>
<dbReference type="AlphaFoldDB" id="A0A1T5L8U4"/>
<organism evidence="1 2">
    <name type="scientific">Maledivibacter halophilus</name>
    <dbReference type="NCBI Taxonomy" id="36842"/>
    <lineage>
        <taxon>Bacteria</taxon>
        <taxon>Bacillati</taxon>
        <taxon>Bacillota</taxon>
        <taxon>Clostridia</taxon>
        <taxon>Peptostreptococcales</taxon>
        <taxon>Caminicellaceae</taxon>
        <taxon>Maledivibacter</taxon>
    </lineage>
</organism>
<reference evidence="1 2" key="1">
    <citation type="submission" date="2017-02" db="EMBL/GenBank/DDBJ databases">
        <authorList>
            <person name="Peterson S.W."/>
        </authorList>
    </citation>
    <scope>NUCLEOTIDE SEQUENCE [LARGE SCALE GENOMIC DNA]</scope>
    <source>
        <strain evidence="1 2">M1</strain>
    </source>
</reference>
<sequence>MGLDPKARQEMMKKNIMGVPAFLIGDEIVVGLDKAKIESLLDYKIIKCPQCPSKLRIPKNAGNLVITCPKCKTRFKTRT</sequence>
<accession>A0A1T5L8U4</accession>
<keyword evidence="2" id="KW-1185">Reference proteome</keyword>
<name>A0A1T5L8U4_9FIRM</name>
<dbReference type="Proteomes" id="UP000190285">
    <property type="component" value="Unassembled WGS sequence"/>
</dbReference>
<dbReference type="CDD" id="cd20335">
    <property type="entry name" value="BRcat_RBR"/>
    <property type="match status" value="1"/>
</dbReference>